<comment type="caution">
    <text evidence="3">The sequence shown here is derived from an EMBL/GenBank/DDBJ whole genome shotgun (WGS) entry which is preliminary data.</text>
</comment>
<organism evidence="3 4">
    <name type="scientific">Niveomyces insectorum RCEF 264</name>
    <dbReference type="NCBI Taxonomy" id="1081102"/>
    <lineage>
        <taxon>Eukaryota</taxon>
        <taxon>Fungi</taxon>
        <taxon>Dikarya</taxon>
        <taxon>Ascomycota</taxon>
        <taxon>Pezizomycotina</taxon>
        <taxon>Sordariomycetes</taxon>
        <taxon>Hypocreomycetidae</taxon>
        <taxon>Hypocreales</taxon>
        <taxon>Cordycipitaceae</taxon>
        <taxon>Niveomyces</taxon>
    </lineage>
</organism>
<feature type="compositionally biased region" description="Low complexity" evidence="1">
    <location>
        <begin position="83"/>
        <end position="95"/>
    </location>
</feature>
<dbReference type="Proteomes" id="UP000076874">
    <property type="component" value="Unassembled WGS sequence"/>
</dbReference>
<dbReference type="PROSITE" id="PS01159">
    <property type="entry name" value="WW_DOMAIN_1"/>
    <property type="match status" value="1"/>
</dbReference>
<accession>A0A167RFZ0</accession>
<dbReference type="OrthoDB" id="2444812at2759"/>
<name>A0A167RFZ0_9HYPO</name>
<feature type="compositionally biased region" description="Low complexity" evidence="1">
    <location>
        <begin position="41"/>
        <end position="58"/>
    </location>
</feature>
<evidence type="ECO:0000256" key="1">
    <source>
        <dbReference type="SAM" id="MobiDB-lite"/>
    </source>
</evidence>
<sequence length="345" mass="35524">MASSPEARPTEADASATAETHVEAANALKDGATTELEQVEPQPTSPASSSVPVSGQSADPESSRAERPALVDEPTSGGDENNSEAGGSDSESDGSSGRERRKTPTPSPKPAVEEATAAEPPALPPLPNEPLPAVHDDDGWDPMWSDAHQAWYFFNRFTQQTQWENPRVPEATGTGAPGTVAPVAGGYNPAIHGDYDPNAWYAKGAAAGGAGDGDDADGGAAGVLGLIGRGGENGEGDSDAAIAAAAAAAAALIQNSSLPGDNSVSGRPGRGGGGRGRKEPLGDEDTLAGRQLNGYFDVTAAAGAHEGRSLKAERSGKKPTRSELKAFKEKRRMKKEEKRRAWLRD</sequence>
<dbReference type="AlphaFoldDB" id="A0A167RFZ0"/>
<dbReference type="InterPro" id="IPR001202">
    <property type="entry name" value="WW_dom"/>
</dbReference>
<feature type="compositionally biased region" description="Basic and acidic residues" evidence="1">
    <location>
        <begin position="61"/>
        <end position="70"/>
    </location>
</feature>
<feature type="domain" description="WW" evidence="2">
    <location>
        <begin position="138"/>
        <end position="168"/>
    </location>
</feature>
<evidence type="ECO:0000313" key="4">
    <source>
        <dbReference type="Proteomes" id="UP000076874"/>
    </source>
</evidence>
<dbReference type="SUPFAM" id="SSF51045">
    <property type="entry name" value="WW domain"/>
    <property type="match status" value="1"/>
</dbReference>
<feature type="compositionally biased region" description="Basic and acidic residues" evidence="1">
    <location>
        <begin position="334"/>
        <end position="345"/>
    </location>
</feature>
<feature type="region of interest" description="Disordered" evidence="1">
    <location>
        <begin position="254"/>
        <end position="288"/>
    </location>
</feature>
<evidence type="ECO:0000259" key="2">
    <source>
        <dbReference type="PROSITE" id="PS50020"/>
    </source>
</evidence>
<dbReference type="InterPro" id="IPR036020">
    <property type="entry name" value="WW_dom_sf"/>
</dbReference>
<feature type="compositionally biased region" description="Gly residues" evidence="1">
    <location>
        <begin position="219"/>
        <end position="233"/>
    </location>
</feature>
<feature type="region of interest" description="Disordered" evidence="1">
    <location>
        <begin position="1"/>
        <end position="144"/>
    </location>
</feature>
<reference evidence="3 4" key="1">
    <citation type="journal article" date="2016" name="Genome Biol. Evol.">
        <title>Divergent and convergent evolution of fungal pathogenicity.</title>
        <authorList>
            <person name="Shang Y."/>
            <person name="Xiao G."/>
            <person name="Zheng P."/>
            <person name="Cen K."/>
            <person name="Zhan S."/>
            <person name="Wang C."/>
        </authorList>
    </citation>
    <scope>NUCLEOTIDE SEQUENCE [LARGE SCALE GENOMIC DNA]</scope>
    <source>
        <strain evidence="3 4">RCEF 264</strain>
    </source>
</reference>
<feature type="compositionally biased region" description="Basic and acidic residues" evidence="1">
    <location>
        <begin position="305"/>
        <end position="327"/>
    </location>
</feature>
<dbReference type="PROSITE" id="PS50020">
    <property type="entry name" value="WW_DOMAIN_2"/>
    <property type="match status" value="1"/>
</dbReference>
<dbReference type="EMBL" id="AZHD01000012">
    <property type="protein sequence ID" value="OAA58554.1"/>
    <property type="molecule type" value="Genomic_DNA"/>
</dbReference>
<evidence type="ECO:0000313" key="3">
    <source>
        <dbReference type="EMBL" id="OAA58554.1"/>
    </source>
</evidence>
<dbReference type="Pfam" id="PF00397">
    <property type="entry name" value="WW"/>
    <property type="match status" value="1"/>
</dbReference>
<feature type="region of interest" description="Disordered" evidence="1">
    <location>
        <begin position="303"/>
        <end position="345"/>
    </location>
</feature>
<protein>
    <submittedName>
        <fullName evidence="3">WW/Rsp5/WWP domain protein</fullName>
    </submittedName>
</protein>
<feature type="compositionally biased region" description="Pro residues" evidence="1">
    <location>
        <begin position="121"/>
        <end position="130"/>
    </location>
</feature>
<dbReference type="STRING" id="1081102.A0A167RFZ0"/>
<feature type="compositionally biased region" description="Polar residues" evidence="1">
    <location>
        <begin position="254"/>
        <end position="265"/>
    </location>
</feature>
<keyword evidence="4" id="KW-1185">Reference proteome</keyword>
<proteinExistence type="predicted"/>
<feature type="region of interest" description="Disordered" evidence="1">
    <location>
        <begin position="205"/>
        <end position="237"/>
    </location>
</feature>
<dbReference type="Gene3D" id="2.20.70.10">
    <property type="match status" value="1"/>
</dbReference>
<gene>
    <name evidence="3" type="ORF">SPI_06627</name>
</gene>